<comment type="caution">
    <text evidence="6">The sequence shown here is derived from an EMBL/GenBank/DDBJ whole genome shotgun (WGS) entry which is preliminary data.</text>
</comment>
<protein>
    <recommendedName>
        <fullName evidence="5">Ubiquitin-like domain-containing protein</fullName>
    </recommendedName>
</protein>
<dbReference type="Proteomes" id="UP001212841">
    <property type="component" value="Unassembled WGS sequence"/>
</dbReference>
<comment type="subcellular location">
    <subcellularLocation>
        <location evidence="1">Membrane</location>
    </subcellularLocation>
</comment>
<dbReference type="PROSITE" id="PS50053">
    <property type="entry name" value="UBIQUITIN_2"/>
    <property type="match status" value="1"/>
</dbReference>
<evidence type="ECO:0000256" key="2">
    <source>
        <dbReference type="ARBA" id="ARBA00022692"/>
    </source>
</evidence>
<dbReference type="Gene3D" id="3.10.20.90">
    <property type="entry name" value="Phosphatidylinositol 3-kinase Catalytic Subunit, Chain A, domain 1"/>
    <property type="match status" value="1"/>
</dbReference>
<dbReference type="AlphaFoldDB" id="A0AAD5WY53"/>
<dbReference type="PANTHER" id="PTHR12943">
    <property type="entry name" value="HOMOCYSTEINE-RESPONSIVE ENDOPLASMIC RETICULUM-RESIDENT UNIQUITIN-LIKE DOMAIN HERPUD PROTEIN FAMILY MEMBER"/>
    <property type="match status" value="1"/>
</dbReference>
<keyword evidence="7" id="KW-1185">Reference proteome</keyword>
<feature type="domain" description="Ubiquitin-like" evidence="5">
    <location>
        <begin position="3"/>
        <end position="64"/>
    </location>
</feature>
<dbReference type="Pfam" id="PF00240">
    <property type="entry name" value="ubiquitin"/>
    <property type="match status" value="1"/>
</dbReference>
<evidence type="ECO:0000256" key="3">
    <source>
        <dbReference type="ARBA" id="ARBA00022989"/>
    </source>
</evidence>
<keyword evidence="3" id="KW-1133">Transmembrane helix</keyword>
<accession>A0AAD5WY53</accession>
<dbReference type="InterPro" id="IPR039751">
    <property type="entry name" value="HERPUD1/2"/>
</dbReference>
<reference evidence="6" key="1">
    <citation type="submission" date="2020-05" db="EMBL/GenBank/DDBJ databases">
        <title>Phylogenomic resolution of chytrid fungi.</title>
        <authorList>
            <person name="Stajich J.E."/>
            <person name="Amses K."/>
            <person name="Simmons R."/>
            <person name="Seto K."/>
            <person name="Myers J."/>
            <person name="Bonds A."/>
            <person name="Quandt C.A."/>
            <person name="Barry K."/>
            <person name="Liu P."/>
            <person name="Grigoriev I."/>
            <person name="Longcore J.E."/>
            <person name="James T.Y."/>
        </authorList>
    </citation>
    <scope>NUCLEOTIDE SEQUENCE</scope>
    <source>
        <strain evidence="6">JEL0318</strain>
    </source>
</reference>
<keyword evidence="2" id="KW-0812">Transmembrane</keyword>
<sequence>MTYPLTIRSPTHPDSDFTINVDLQFTILQLKQRLQNEYFDCPKIQNQRLICAGKLRTDDETMEDVFGQS</sequence>
<evidence type="ECO:0000259" key="5">
    <source>
        <dbReference type="PROSITE" id="PS50053"/>
    </source>
</evidence>
<evidence type="ECO:0000256" key="1">
    <source>
        <dbReference type="ARBA" id="ARBA00004370"/>
    </source>
</evidence>
<evidence type="ECO:0000313" key="6">
    <source>
        <dbReference type="EMBL" id="KAJ3043094.1"/>
    </source>
</evidence>
<dbReference type="GO" id="GO:0030968">
    <property type="term" value="P:endoplasmic reticulum unfolded protein response"/>
    <property type="evidence" value="ECO:0007669"/>
    <property type="project" value="TreeGrafter"/>
</dbReference>
<dbReference type="PANTHER" id="PTHR12943:SF27">
    <property type="entry name" value="HOMOCYSTEINE-INDUCED ENDOPLASMIC RETICULUM PROTEIN, ISOFORM A"/>
    <property type="match status" value="1"/>
</dbReference>
<dbReference type="GO" id="GO:0016020">
    <property type="term" value="C:membrane"/>
    <property type="evidence" value="ECO:0007669"/>
    <property type="project" value="UniProtKB-SubCell"/>
</dbReference>
<evidence type="ECO:0000313" key="7">
    <source>
        <dbReference type="Proteomes" id="UP001212841"/>
    </source>
</evidence>
<gene>
    <name evidence="6" type="ORF">HK097_001818</name>
</gene>
<name>A0AAD5WY53_9FUNG</name>
<dbReference type="EMBL" id="JADGJD010001375">
    <property type="protein sequence ID" value="KAJ3043094.1"/>
    <property type="molecule type" value="Genomic_DNA"/>
</dbReference>
<dbReference type="SUPFAM" id="SSF54236">
    <property type="entry name" value="Ubiquitin-like"/>
    <property type="match status" value="1"/>
</dbReference>
<dbReference type="InterPro" id="IPR029071">
    <property type="entry name" value="Ubiquitin-like_domsf"/>
</dbReference>
<proteinExistence type="predicted"/>
<organism evidence="6 7">
    <name type="scientific">Rhizophlyctis rosea</name>
    <dbReference type="NCBI Taxonomy" id="64517"/>
    <lineage>
        <taxon>Eukaryota</taxon>
        <taxon>Fungi</taxon>
        <taxon>Fungi incertae sedis</taxon>
        <taxon>Chytridiomycota</taxon>
        <taxon>Chytridiomycota incertae sedis</taxon>
        <taxon>Chytridiomycetes</taxon>
        <taxon>Rhizophlyctidales</taxon>
        <taxon>Rhizophlyctidaceae</taxon>
        <taxon>Rhizophlyctis</taxon>
    </lineage>
</organism>
<keyword evidence="4" id="KW-0472">Membrane</keyword>
<dbReference type="InterPro" id="IPR000626">
    <property type="entry name" value="Ubiquitin-like_dom"/>
</dbReference>
<feature type="non-terminal residue" evidence="6">
    <location>
        <position position="69"/>
    </location>
</feature>
<evidence type="ECO:0000256" key="4">
    <source>
        <dbReference type="ARBA" id="ARBA00023136"/>
    </source>
</evidence>